<feature type="compositionally biased region" description="Basic and acidic residues" evidence="3">
    <location>
        <begin position="20"/>
        <end position="50"/>
    </location>
</feature>
<dbReference type="Gene3D" id="3.30.70.330">
    <property type="match status" value="6"/>
</dbReference>
<keyword evidence="5" id="KW-1185">Reference proteome</keyword>
<feature type="domain" description="RRM" evidence="4">
    <location>
        <begin position="283"/>
        <end position="359"/>
    </location>
</feature>
<feature type="domain" description="RRM" evidence="4">
    <location>
        <begin position="691"/>
        <end position="767"/>
    </location>
</feature>
<evidence type="ECO:0000313" key="6">
    <source>
        <dbReference type="RefSeq" id="XP_027359729.1"/>
    </source>
</evidence>
<sequence length="913" mass="103449">MDDKSDPKADATATPLPRNGKREVEGVDEKQVSAKKQKREEVAEEQKNIEEVISDDFFSDSEPDKRNVYIDCDNSEKSDEEAQEKKMEVLMDAVSNAQGRDLKLFENDLSSYNSDEDEDGSDVIEKLHMIANPKTLATPKEDDASKTIYTGNLSYSVERADMEDLFKECGEIVDVRLHTDHEGRFRGFGHVEFATAEAAQKALQLNNTELLRCPIRIDIAQEKGKSNPNRSSWRFQKCERIQGIKGTQSSEYCEEEIEGIASKIPWESPKMLATWKEQNDTSKTIYVRNLSYSAERADMEILFKECGEIIDVHLNTDHEGRFSGFGHVEFATAEAARKALGLDNTELLRRRIRVGIAQEKGEYASNRRIWTNTFQKSERIQPIKGTESSESCEAEIEGKASKSPWEIPKMLATLEEKSAPSKIIRVRNLSYRVERADIETLFKECGQIVDVRLNMDHEGRFRGFGHVEFATAEAAQKALELDNTELLSRRISVGIAQEKGGYTFNRRIQPIKGAENSEYCEQDIEGKAYKSPWENPKMLASWKEKNDPSKTICVRNLSYRVERADMEILFKECGEIVDVHLHTDHEGRLNGFGQVEFATVEAAQRALDLDNTELLRRRIRVGIAREKGEYTHNRSNCSNWSNSFQTSGRVQAMKDTDHLEDCGEEIEEKAWKTQESPTTLATPREQHAASKTIFVGNLSYGVGRADVEYLFKECGEIVDVRLHTDHEGRPRGFGHVKFATAQAVQKALELDNTELLRRPIRVELAREKGEYTHNSRNNSFQKSERIQSLTVFVKGFDRSLAEEKIKASLEEHFRSCGDIARISIPKFHNSGDAKGFAHLDFKDVDSVKKALHLDQTELGGYPLSVEKAKPRCDNQRRCGGSRHQFGGRDGSAYNGRVDWGTSGGGCGWHSSFF</sequence>
<name>A0A8B8LXU0_ABRPR</name>
<dbReference type="PANTHER" id="PTHR23236:SF11">
    <property type="entry name" value="EUKARYOTIC TRANSLATION INITIATION FACTOR 4H"/>
    <property type="match status" value="1"/>
</dbReference>
<protein>
    <submittedName>
        <fullName evidence="6">Nucleolin 1-like isoform X1</fullName>
    </submittedName>
</protein>
<dbReference type="Proteomes" id="UP000694853">
    <property type="component" value="Unplaced"/>
</dbReference>
<dbReference type="SUPFAM" id="SSF54928">
    <property type="entry name" value="RNA-binding domain, RBD"/>
    <property type="match status" value="6"/>
</dbReference>
<dbReference type="RefSeq" id="XP_027359729.1">
    <property type="nucleotide sequence ID" value="XM_027503928.1"/>
</dbReference>
<reference evidence="5" key="1">
    <citation type="journal article" date="2019" name="Toxins">
        <title>Detection of Abrin-Like and Prepropulchellin-Like Toxin Genes and Transcripts Using Whole Genome Sequencing and Full-Length Transcript Sequencing of Abrus precatorius.</title>
        <authorList>
            <person name="Hovde B.T."/>
            <person name="Daligault H.E."/>
            <person name="Hanschen E.R."/>
            <person name="Kunde Y.A."/>
            <person name="Johnson M.B."/>
            <person name="Starkenburg S.R."/>
            <person name="Johnson S.L."/>
        </authorList>
    </citation>
    <scope>NUCLEOTIDE SEQUENCE [LARGE SCALE GENOMIC DNA]</scope>
</reference>
<evidence type="ECO:0000313" key="5">
    <source>
        <dbReference type="Proteomes" id="UP000694853"/>
    </source>
</evidence>
<dbReference type="GeneID" id="113868402"/>
<dbReference type="KEGG" id="aprc:113868402"/>
<organism evidence="5 6">
    <name type="scientific">Abrus precatorius</name>
    <name type="common">Indian licorice</name>
    <name type="synonym">Glycine abrus</name>
    <dbReference type="NCBI Taxonomy" id="3816"/>
    <lineage>
        <taxon>Eukaryota</taxon>
        <taxon>Viridiplantae</taxon>
        <taxon>Streptophyta</taxon>
        <taxon>Embryophyta</taxon>
        <taxon>Tracheophyta</taxon>
        <taxon>Spermatophyta</taxon>
        <taxon>Magnoliopsida</taxon>
        <taxon>eudicotyledons</taxon>
        <taxon>Gunneridae</taxon>
        <taxon>Pentapetalae</taxon>
        <taxon>rosids</taxon>
        <taxon>fabids</taxon>
        <taxon>Fabales</taxon>
        <taxon>Fabaceae</taxon>
        <taxon>Papilionoideae</taxon>
        <taxon>50 kb inversion clade</taxon>
        <taxon>NPAAA clade</taxon>
        <taxon>indigoferoid/millettioid clade</taxon>
        <taxon>Abreae</taxon>
        <taxon>Abrus</taxon>
    </lineage>
</organism>
<dbReference type="Pfam" id="PF00076">
    <property type="entry name" value="RRM_1"/>
    <property type="match status" value="6"/>
</dbReference>
<accession>A0A8B8LXU0</accession>
<feature type="domain" description="RRM" evidence="4">
    <location>
        <begin position="789"/>
        <end position="870"/>
    </location>
</feature>
<dbReference type="FunFam" id="3.30.70.330:FF:001006">
    <property type="entry name" value="Nucleolin 2"/>
    <property type="match status" value="1"/>
</dbReference>
<feature type="compositionally biased region" description="Acidic residues" evidence="3">
    <location>
        <begin position="52"/>
        <end position="61"/>
    </location>
</feature>
<feature type="domain" description="RRM" evidence="4">
    <location>
        <begin position="146"/>
        <end position="222"/>
    </location>
</feature>
<dbReference type="InterPro" id="IPR000504">
    <property type="entry name" value="RRM_dom"/>
</dbReference>
<dbReference type="InterPro" id="IPR035979">
    <property type="entry name" value="RBD_domain_sf"/>
</dbReference>
<feature type="region of interest" description="Disordered" evidence="3">
    <location>
        <begin position="1"/>
        <end position="70"/>
    </location>
</feature>
<proteinExistence type="predicted"/>
<dbReference type="GO" id="GO:0003723">
    <property type="term" value="F:RNA binding"/>
    <property type="evidence" value="ECO:0007669"/>
    <property type="project" value="UniProtKB-UniRule"/>
</dbReference>
<dbReference type="PROSITE" id="PS50102">
    <property type="entry name" value="RRM"/>
    <property type="match status" value="6"/>
</dbReference>
<dbReference type="PANTHER" id="PTHR23236">
    <property type="entry name" value="EUKARYOTIC TRANSLATION INITIATION FACTOR 4B/4H"/>
    <property type="match status" value="1"/>
</dbReference>
<feature type="domain" description="RRM" evidence="4">
    <location>
        <begin position="422"/>
        <end position="498"/>
    </location>
</feature>
<evidence type="ECO:0000256" key="2">
    <source>
        <dbReference type="PROSITE-ProRule" id="PRU00176"/>
    </source>
</evidence>
<evidence type="ECO:0000256" key="1">
    <source>
        <dbReference type="ARBA" id="ARBA00022884"/>
    </source>
</evidence>
<evidence type="ECO:0000259" key="4">
    <source>
        <dbReference type="PROSITE" id="PS50102"/>
    </source>
</evidence>
<dbReference type="AlphaFoldDB" id="A0A8B8LXU0"/>
<dbReference type="SMART" id="SM00360">
    <property type="entry name" value="RRM"/>
    <property type="match status" value="6"/>
</dbReference>
<dbReference type="InterPro" id="IPR012677">
    <property type="entry name" value="Nucleotide-bd_a/b_plait_sf"/>
</dbReference>
<keyword evidence="1 2" id="KW-0694">RNA-binding</keyword>
<feature type="domain" description="RRM" evidence="4">
    <location>
        <begin position="550"/>
        <end position="626"/>
    </location>
</feature>
<dbReference type="OrthoDB" id="439808at2759"/>
<dbReference type="GO" id="GO:0005730">
    <property type="term" value="C:nucleolus"/>
    <property type="evidence" value="ECO:0007669"/>
    <property type="project" value="TreeGrafter"/>
</dbReference>
<gene>
    <name evidence="6" type="primary">LOC113868402</name>
</gene>
<reference evidence="6" key="2">
    <citation type="submission" date="2025-08" db="UniProtKB">
        <authorList>
            <consortium name="RefSeq"/>
        </authorList>
    </citation>
    <scope>IDENTIFICATION</scope>
    <source>
        <tissue evidence="6">Young leaves</tissue>
    </source>
</reference>
<evidence type="ECO:0000256" key="3">
    <source>
        <dbReference type="SAM" id="MobiDB-lite"/>
    </source>
</evidence>